<accession>A0A919R0A0</accession>
<comment type="caution">
    <text evidence="2">The sequence shown here is derived from an EMBL/GenBank/DDBJ whole genome shotgun (WGS) entry which is preliminary data.</text>
</comment>
<proteinExistence type="predicted"/>
<protein>
    <submittedName>
        <fullName evidence="2">Uncharacterized protein</fullName>
    </submittedName>
</protein>
<dbReference type="EMBL" id="BOOU01000013">
    <property type="protein sequence ID" value="GII76051.1"/>
    <property type="molecule type" value="Genomic_DNA"/>
</dbReference>
<reference evidence="2" key="1">
    <citation type="submission" date="2021-01" db="EMBL/GenBank/DDBJ databases">
        <title>Whole genome shotgun sequence of Sphaerisporangium rufum NBRC 109079.</title>
        <authorList>
            <person name="Komaki H."/>
            <person name="Tamura T."/>
        </authorList>
    </citation>
    <scope>NUCLEOTIDE SEQUENCE</scope>
    <source>
        <strain evidence="2">NBRC 109079</strain>
    </source>
</reference>
<sequence>MVKYIANSAAKNMSSEDSQTIVPTLTRFGRRDEGAVVVVIADAVATPSIIAALWAGSPHDPPLAARPPSVKPT</sequence>
<keyword evidence="1" id="KW-1133">Transmembrane helix</keyword>
<dbReference type="AlphaFoldDB" id="A0A919R0A0"/>
<keyword evidence="1" id="KW-0812">Transmembrane</keyword>
<name>A0A919R0A0_9ACTN</name>
<feature type="transmembrane region" description="Helical" evidence="1">
    <location>
        <begin position="35"/>
        <end position="55"/>
    </location>
</feature>
<keyword evidence="3" id="KW-1185">Reference proteome</keyword>
<organism evidence="2 3">
    <name type="scientific">Sphaerisporangium rufum</name>
    <dbReference type="NCBI Taxonomy" id="1381558"/>
    <lineage>
        <taxon>Bacteria</taxon>
        <taxon>Bacillati</taxon>
        <taxon>Actinomycetota</taxon>
        <taxon>Actinomycetes</taxon>
        <taxon>Streptosporangiales</taxon>
        <taxon>Streptosporangiaceae</taxon>
        <taxon>Sphaerisporangium</taxon>
    </lineage>
</organism>
<evidence type="ECO:0000313" key="2">
    <source>
        <dbReference type="EMBL" id="GII76051.1"/>
    </source>
</evidence>
<evidence type="ECO:0000256" key="1">
    <source>
        <dbReference type="SAM" id="Phobius"/>
    </source>
</evidence>
<evidence type="ECO:0000313" key="3">
    <source>
        <dbReference type="Proteomes" id="UP000655287"/>
    </source>
</evidence>
<keyword evidence="1" id="KW-0472">Membrane</keyword>
<dbReference type="Proteomes" id="UP000655287">
    <property type="component" value="Unassembled WGS sequence"/>
</dbReference>
<gene>
    <name evidence="2" type="ORF">Sru01_10330</name>
</gene>